<organism evidence="5 6">
    <name type="scientific">Candidatus Proximibacter danicus</name>
    <dbReference type="NCBI Taxonomy" id="2954365"/>
    <lineage>
        <taxon>Bacteria</taxon>
        <taxon>Pseudomonadati</taxon>
        <taxon>Pseudomonadota</taxon>
        <taxon>Betaproteobacteria</taxon>
        <taxon>Candidatus Proximibacter</taxon>
    </lineage>
</organism>
<feature type="domain" description="Fido" evidence="4">
    <location>
        <begin position="267"/>
        <end position="399"/>
    </location>
</feature>
<protein>
    <submittedName>
        <fullName evidence="5">Fic family protein</fullName>
    </submittedName>
</protein>
<dbReference type="Proteomes" id="UP000886689">
    <property type="component" value="Unassembled WGS sequence"/>
</dbReference>
<feature type="binding site" evidence="2">
    <location>
        <begin position="345"/>
        <end position="352"/>
    </location>
    <ligand>
        <name>ATP</name>
        <dbReference type="ChEBI" id="CHEBI:30616"/>
    </ligand>
</feature>
<dbReference type="SUPFAM" id="SSF140931">
    <property type="entry name" value="Fic-like"/>
    <property type="match status" value="1"/>
</dbReference>
<dbReference type="AlphaFoldDB" id="A0A9D7PQ17"/>
<dbReference type="Gene3D" id="1.10.3290.10">
    <property type="entry name" value="Fido-like domain"/>
    <property type="match status" value="1"/>
</dbReference>
<evidence type="ECO:0000313" key="5">
    <source>
        <dbReference type="EMBL" id="MBK8523650.1"/>
    </source>
</evidence>
<keyword evidence="2" id="KW-0067">ATP-binding</keyword>
<comment type="caution">
    <text evidence="5">The sequence shown here is derived from an EMBL/GenBank/DDBJ whole genome shotgun (WGS) entry which is preliminary data.</text>
</comment>
<evidence type="ECO:0000256" key="3">
    <source>
        <dbReference type="PIRSR" id="PIRSR640198-3"/>
    </source>
</evidence>
<dbReference type="InterPro" id="IPR003812">
    <property type="entry name" value="Fido"/>
</dbReference>
<gene>
    <name evidence="5" type="ORF">IPL58_05735</name>
</gene>
<dbReference type="InterPro" id="IPR040198">
    <property type="entry name" value="Fido_containing"/>
</dbReference>
<dbReference type="GO" id="GO:0005524">
    <property type="term" value="F:ATP binding"/>
    <property type="evidence" value="ECO:0007669"/>
    <property type="project" value="UniProtKB-KW"/>
</dbReference>
<dbReference type="EMBL" id="JADJUC010000004">
    <property type="protein sequence ID" value="MBK8523650.1"/>
    <property type="molecule type" value="Genomic_DNA"/>
</dbReference>
<evidence type="ECO:0000256" key="1">
    <source>
        <dbReference type="PIRSR" id="PIRSR640198-1"/>
    </source>
</evidence>
<evidence type="ECO:0000313" key="6">
    <source>
        <dbReference type="Proteomes" id="UP000886689"/>
    </source>
</evidence>
<proteinExistence type="predicted"/>
<dbReference type="PROSITE" id="PS51459">
    <property type="entry name" value="FIDO"/>
    <property type="match status" value="1"/>
</dbReference>
<feature type="site" description="Important for autoinhibition of adenylyltransferase activity" evidence="3">
    <location>
        <position position="217"/>
    </location>
</feature>
<evidence type="ECO:0000259" key="4">
    <source>
        <dbReference type="PROSITE" id="PS51459"/>
    </source>
</evidence>
<keyword evidence="2" id="KW-0547">Nucleotide-binding</keyword>
<evidence type="ECO:0000256" key="2">
    <source>
        <dbReference type="PIRSR" id="PIRSR640198-2"/>
    </source>
</evidence>
<dbReference type="Pfam" id="PF02661">
    <property type="entry name" value="Fic"/>
    <property type="match status" value="1"/>
</dbReference>
<accession>A0A9D7PQ17</accession>
<reference evidence="5" key="1">
    <citation type="submission" date="2020-10" db="EMBL/GenBank/DDBJ databases">
        <title>Connecting structure to function with the recovery of over 1000 high-quality activated sludge metagenome-assembled genomes encoding full-length rRNA genes using long-read sequencing.</title>
        <authorList>
            <person name="Singleton C.M."/>
            <person name="Petriglieri F."/>
            <person name="Kristensen J.M."/>
            <person name="Kirkegaard R.H."/>
            <person name="Michaelsen T.Y."/>
            <person name="Andersen M.H."/>
            <person name="Karst S.M."/>
            <person name="Dueholm M.S."/>
            <person name="Nielsen P.H."/>
            <person name="Albertsen M."/>
        </authorList>
    </citation>
    <scope>NUCLEOTIDE SEQUENCE</scope>
    <source>
        <strain evidence="5">Hirt_18-Q3-R61-65_BATAC.395</strain>
    </source>
</reference>
<name>A0A9D7PQ17_9PROT</name>
<dbReference type="InterPro" id="IPR036597">
    <property type="entry name" value="Fido-like_dom_sf"/>
</dbReference>
<sequence length="443" mass="48955">MTRRNWQVIAGHLCPNSVVSHRSALVGGITEDNELILSHPTRFNRTIALPGLTFALLKGPAQLPGDMALGSSGLYWSSRPRMLLENLGKSRGGKRTAGKAGVEEKLVEILNASGEDALNRVRDDARRLSPQLEADFGTLSSLIGTLLGTYANGTLTTRAGALVANGTPADSERLTRFRILADALRTTPVSDYPDGAAQDPARTHAAFLESYFSNFVEGTRFSIEEAEGIVLHNRIVPNRPKDSHDILGVFQLILHPHSRSSLPAPADILDGLKERHRLMLDRRPEENPGHFKETTNYAGQTKFVDPGFVRGTLLEGVKLASSVPEGLARAIFYAFMVSEIHPFNDGNGRLSRLLMNAELSRIGRARIIIPMLYHEQYVDAQRALSRRNDPEPLIRALSHIAQWGTLFDYTDVHKVVADMKQANAFEEDPREFRLLRPDGSKFA</sequence>
<dbReference type="PANTHER" id="PTHR13504:SF38">
    <property type="entry name" value="FIDO DOMAIN-CONTAINING PROTEIN"/>
    <property type="match status" value="1"/>
</dbReference>
<dbReference type="PANTHER" id="PTHR13504">
    <property type="entry name" value="FIDO DOMAIN-CONTAINING PROTEIN DDB_G0283145"/>
    <property type="match status" value="1"/>
</dbReference>
<feature type="active site" evidence="1">
    <location>
        <position position="341"/>
    </location>
</feature>